<dbReference type="Gene3D" id="3.40.50.300">
    <property type="entry name" value="P-loop containing nucleotide triphosphate hydrolases"/>
    <property type="match status" value="1"/>
</dbReference>
<dbReference type="EMBL" id="DUTP01000006">
    <property type="protein sequence ID" value="HHX99686.1"/>
    <property type="molecule type" value="Genomic_DNA"/>
</dbReference>
<name>A0A832QCD1_9BACT</name>
<dbReference type="PANTHER" id="PTHR43381">
    <property type="entry name" value="TRANSLATION INITIATION FACTOR IF-2-RELATED"/>
    <property type="match status" value="1"/>
</dbReference>
<dbReference type="InterPro" id="IPR000795">
    <property type="entry name" value="T_Tr_GTP-bd_dom"/>
</dbReference>
<reference evidence="8 9" key="1">
    <citation type="journal article" date="2020" name="Biotechnol. Biofuels">
        <title>New insights from the biogas microbiome by comprehensive genome-resolved metagenomics of nearly 1600 species originating from multiple anaerobic digesters.</title>
        <authorList>
            <person name="Campanaro S."/>
            <person name="Treu L."/>
            <person name="Rodriguez-R L.M."/>
            <person name="Kovalovszki A."/>
            <person name="Ziels R.M."/>
            <person name="Maus I."/>
            <person name="Zhu X."/>
            <person name="Kougias P.G."/>
            <person name="Basile A."/>
            <person name="Luo G."/>
            <person name="Schluter A."/>
            <person name="Konstantinidis K.T."/>
            <person name="Angelidaki I."/>
        </authorList>
    </citation>
    <scope>NUCLEOTIDE SEQUENCE [LARGE SCALE GENOMIC DNA]</scope>
    <source>
        <strain evidence="8">AS05jafATM_89</strain>
    </source>
</reference>
<organism evidence="8 9">
    <name type="scientific">Candidatus Dojkabacteria bacterium</name>
    <dbReference type="NCBI Taxonomy" id="2099670"/>
    <lineage>
        <taxon>Bacteria</taxon>
        <taxon>Candidatus Dojkabacteria</taxon>
    </lineage>
</organism>
<evidence type="ECO:0000313" key="8">
    <source>
        <dbReference type="EMBL" id="HHX99686.1"/>
    </source>
</evidence>
<evidence type="ECO:0000256" key="6">
    <source>
        <dbReference type="ARBA" id="ARBA00023134"/>
    </source>
</evidence>
<evidence type="ECO:0000256" key="5">
    <source>
        <dbReference type="ARBA" id="ARBA00022917"/>
    </source>
</evidence>
<evidence type="ECO:0000256" key="4">
    <source>
        <dbReference type="ARBA" id="ARBA00022741"/>
    </source>
</evidence>
<dbReference type="Pfam" id="PF00009">
    <property type="entry name" value="GTP_EFTU"/>
    <property type="match status" value="1"/>
</dbReference>
<dbReference type="Gene3D" id="3.40.50.10050">
    <property type="entry name" value="Translation initiation factor IF- 2, domain 3"/>
    <property type="match status" value="1"/>
</dbReference>
<dbReference type="GO" id="GO:0003743">
    <property type="term" value="F:translation initiation factor activity"/>
    <property type="evidence" value="ECO:0007669"/>
    <property type="project" value="UniProtKB-KW"/>
</dbReference>
<keyword evidence="6" id="KW-0342">GTP-binding</keyword>
<dbReference type="GO" id="GO:0005525">
    <property type="term" value="F:GTP binding"/>
    <property type="evidence" value="ECO:0007669"/>
    <property type="project" value="UniProtKB-KW"/>
</dbReference>
<dbReference type="Gene3D" id="2.40.30.10">
    <property type="entry name" value="Translation factors"/>
    <property type="match status" value="2"/>
</dbReference>
<feature type="domain" description="Tr-type G" evidence="7">
    <location>
        <begin position="14"/>
        <end position="184"/>
    </location>
</feature>
<dbReference type="InterPro" id="IPR005225">
    <property type="entry name" value="Small_GTP-bd"/>
</dbReference>
<keyword evidence="4" id="KW-0547">Nucleotide-binding</keyword>
<dbReference type="GO" id="GO:0005737">
    <property type="term" value="C:cytoplasm"/>
    <property type="evidence" value="ECO:0007669"/>
    <property type="project" value="TreeGrafter"/>
</dbReference>
<dbReference type="FunFam" id="3.40.50.300:FF:000019">
    <property type="entry name" value="Translation initiation factor IF-2"/>
    <property type="match status" value="1"/>
</dbReference>
<dbReference type="NCBIfam" id="TIGR00231">
    <property type="entry name" value="small_GTP"/>
    <property type="match status" value="1"/>
</dbReference>
<dbReference type="CDD" id="cd03692">
    <property type="entry name" value="mtIF2_IVc"/>
    <property type="match status" value="1"/>
</dbReference>
<dbReference type="InterPro" id="IPR036925">
    <property type="entry name" value="TIF_IF2_dom3_sf"/>
</dbReference>
<dbReference type="FunFam" id="2.40.30.10:FF:000008">
    <property type="entry name" value="Translation initiation factor IF-2"/>
    <property type="match status" value="1"/>
</dbReference>
<sequence>MARSGKKIQQKKKTRTPIVTILGHVDHGKTSILDKIREADVQSSEAGGITQKVSVFTVNIPKTEQEITFVDTPGHEAFDLMRTRGGSIADIVLLVVAANDGVQPQTKESIDIIKESTAKPIVVINKVDLPDIDLEKVKREVTNAGLQLEGFGGNVPVIEVSARTGKGILELLDLILLVAEVEGLREDIKLPKGVLGKAFVLESVKDEFKGNVSSIVLVQGNICEGNWFGYKVNEKLYIEKIKGLITEEDQKLCTVECGCGGKVIGLSHLLELGTTGFILSTNNIKLLESVIKTKEEEEKEETTEETEMNIEDFFFGSDVEEEGEKLKVIVKSSSEGSLEAIKNTLSQIVEDDYSVDIVDSGVGNITLRDVEFAELSKAIVLGFEVQVEPGVADYAKKKKVLVKTYDVIYRIFEEIEEALAVLSLPEETEEEIGSAKIKAIFTLSDGSKVLGSKVEKGMMKRDCKVYIVRDDEIVGESKIKSLRINKDQVNEVKNGFECGIQLFEEVDAIEGDSIFCYKKV</sequence>
<dbReference type="Proteomes" id="UP000576550">
    <property type="component" value="Unassembled WGS sequence"/>
</dbReference>
<dbReference type="InterPro" id="IPR023115">
    <property type="entry name" value="TIF_IF2_dom3"/>
</dbReference>
<evidence type="ECO:0000259" key="7">
    <source>
        <dbReference type="PROSITE" id="PS51722"/>
    </source>
</evidence>
<dbReference type="InterPro" id="IPR027417">
    <property type="entry name" value="P-loop_NTPase"/>
</dbReference>
<dbReference type="SUPFAM" id="SSF52156">
    <property type="entry name" value="Initiation factor IF2/eIF5b, domain 3"/>
    <property type="match status" value="1"/>
</dbReference>
<evidence type="ECO:0000256" key="1">
    <source>
        <dbReference type="ARBA" id="ARBA00007733"/>
    </source>
</evidence>
<dbReference type="SUPFAM" id="SSF52540">
    <property type="entry name" value="P-loop containing nucleoside triphosphate hydrolases"/>
    <property type="match status" value="1"/>
</dbReference>
<dbReference type="Pfam" id="PF11987">
    <property type="entry name" value="IF-2"/>
    <property type="match status" value="1"/>
</dbReference>
<dbReference type="CDD" id="cd01887">
    <property type="entry name" value="IF2_eIF5B"/>
    <property type="match status" value="1"/>
</dbReference>
<evidence type="ECO:0000256" key="3">
    <source>
        <dbReference type="ARBA" id="ARBA00022540"/>
    </source>
</evidence>
<proteinExistence type="inferred from homology"/>
<evidence type="ECO:0000313" key="9">
    <source>
        <dbReference type="Proteomes" id="UP000576550"/>
    </source>
</evidence>
<keyword evidence="5" id="KW-0648">Protein biosynthesis</keyword>
<keyword evidence="3" id="KW-0396">Initiation factor</keyword>
<dbReference type="SUPFAM" id="SSF50447">
    <property type="entry name" value="Translation proteins"/>
    <property type="match status" value="1"/>
</dbReference>
<comment type="similarity">
    <text evidence="1">Belongs to the TRAFAC class translation factor GTPase superfamily. Classic translation factor GTPase family. IF-2 subfamily.</text>
</comment>
<dbReference type="AlphaFoldDB" id="A0A832QCD1"/>
<accession>A0A832QCD1</accession>
<dbReference type="InterPro" id="IPR015760">
    <property type="entry name" value="TIF_IF2"/>
</dbReference>
<dbReference type="FunFam" id="3.40.50.10050:FF:000001">
    <property type="entry name" value="Translation initiation factor IF-2"/>
    <property type="match status" value="1"/>
</dbReference>
<dbReference type="InterPro" id="IPR009000">
    <property type="entry name" value="Transl_B-barrel_sf"/>
</dbReference>
<dbReference type="PROSITE" id="PS51722">
    <property type="entry name" value="G_TR_2"/>
    <property type="match status" value="1"/>
</dbReference>
<gene>
    <name evidence="8" type="ORF">GX533_03385</name>
</gene>
<protein>
    <recommendedName>
        <fullName evidence="2">Translation initiation factor IF-2</fullName>
    </recommendedName>
</protein>
<dbReference type="GO" id="GO:0003924">
    <property type="term" value="F:GTPase activity"/>
    <property type="evidence" value="ECO:0007669"/>
    <property type="project" value="InterPro"/>
</dbReference>
<comment type="caution">
    <text evidence="8">The sequence shown here is derived from an EMBL/GenBank/DDBJ whole genome shotgun (WGS) entry which is preliminary data.</text>
</comment>
<dbReference type="PANTHER" id="PTHR43381:SF4">
    <property type="entry name" value="EUKARYOTIC TRANSLATION INITIATION FACTOR 5B"/>
    <property type="match status" value="1"/>
</dbReference>
<evidence type="ECO:0000256" key="2">
    <source>
        <dbReference type="ARBA" id="ARBA00020675"/>
    </source>
</evidence>